<dbReference type="Proteomes" id="UP000076482">
    <property type="component" value="Unassembled WGS sequence"/>
</dbReference>
<organism evidence="1 2">
    <name type="scientific">Bacillus cereus</name>
    <dbReference type="NCBI Taxonomy" id="1396"/>
    <lineage>
        <taxon>Bacteria</taxon>
        <taxon>Bacillati</taxon>
        <taxon>Bacillota</taxon>
        <taxon>Bacilli</taxon>
        <taxon>Bacillales</taxon>
        <taxon>Bacillaceae</taxon>
        <taxon>Bacillus</taxon>
        <taxon>Bacillus cereus group</taxon>
    </lineage>
</organism>
<dbReference type="EMBL" id="LJKE01000043">
    <property type="protein sequence ID" value="KZD66379.1"/>
    <property type="molecule type" value="Genomic_DNA"/>
</dbReference>
<protein>
    <submittedName>
        <fullName evidence="1">Uncharacterized protein</fullName>
    </submittedName>
</protein>
<evidence type="ECO:0000313" key="1">
    <source>
        <dbReference type="EMBL" id="KZD66379.1"/>
    </source>
</evidence>
<dbReference type="PATRIC" id="fig|1396.535.peg.4456"/>
<comment type="caution">
    <text evidence="1">The sequence shown here is derived from an EMBL/GenBank/DDBJ whole genome shotgun (WGS) entry which is preliminary data.</text>
</comment>
<evidence type="ECO:0000313" key="2">
    <source>
        <dbReference type="Proteomes" id="UP000076482"/>
    </source>
</evidence>
<name>A0A164P822_BACCE</name>
<reference evidence="1 2" key="1">
    <citation type="submission" date="2015-09" db="EMBL/GenBank/DDBJ databases">
        <title>Bacillus cereus food isolates.</title>
        <authorList>
            <person name="Boekhorst J."/>
        </authorList>
    </citation>
    <scope>NUCLEOTIDE SEQUENCE [LARGE SCALE GENOMIC DNA]</scope>
    <source>
        <strain evidence="1 2">B4088</strain>
    </source>
</reference>
<sequence>MNYNHFVIARLRGLELDENHLKQLEEKIAKGEDSEDIEMLKRSAHDFQVAKEMEISLFEYLYREFNNVVQDEDLPF</sequence>
<gene>
    <name evidence="1" type="ORF">B4088_2495</name>
</gene>
<proteinExistence type="predicted"/>
<dbReference type="AlphaFoldDB" id="A0A164P822"/>
<accession>A0A164P822</accession>